<dbReference type="InterPro" id="IPR023401">
    <property type="entry name" value="ODC_N"/>
</dbReference>
<accession>A0ABV6REX4</accession>
<evidence type="ECO:0000313" key="1">
    <source>
        <dbReference type="EMBL" id="MFC0675316.1"/>
    </source>
</evidence>
<gene>
    <name evidence="1" type="ORF">ACFFF6_15230</name>
</gene>
<dbReference type="Gene3D" id="3.30.1780.10">
    <property type="entry name" value="ornithine cyclodeaminase, domain 1"/>
    <property type="match status" value="1"/>
</dbReference>
<dbReference type="SUPFAM" id="SSF51735">
    <property type="entry name" value="NAD(P)-binding Rossmann-fold domains"/>
    <property type="match status" value="1"/>
</dbReference>
<reference evidence="1 2" key="1">
    <citation type="submission" date="2024-09" db="EMBL/GenBank/DDBJ databases">
        <authorList>
            <person name="Sun Q."/>
            <person name="Mori K."/>
        </authorList>
    </citation>
    <scope>NUCLEOTIDE SEQUENCE [LARGE SCALE GENOMIC DNA]</scope>
    <source>
        <strain evidence="1 2">CICC 10874</strain>
    </source>
</reference>
<dbReference type="EMBL" id="JBHLSV010000022">
    <property type="protein sequence ID" value="MFC0675316.1"/>
    <property type="molecule type" value="Genomic_DNA"/>
</dbReference>
<dbReference type="InterPro" id="IPR036291">
    <property type="entry name" value="NAD(P)-bd_dom_sf"/>
</dbReference>
<sequence length="342" mass="37014">MTQLLDVDGMTRWIRTEGVERILLRMVGCLEEDFRRWEQFERIPRIASHSPGGVIELMPTTDGHDYSFKYVNGHPGNPARGLQTVTAFGVLADVGTGYPVFVSEMTLLTALRTAATSALAARVLARPDAEVLALIGAGSQAEFQALAFRAVLGIEELRVLDLDPAAVTKLRANLAPLGFRIHVARSVDDVVDGADVVTTCTADKSRARVLCSEQVAPGVHLNAIGGDCPGKTELDPRILERARVVVEHTAQTRIEGELQQMPPDFPVTELWQVLTGAAPGRTREDEVTLFDSVGFAIADFSALRCARDATLGTDLVHPIGLVAEPEDPKDLFSLVHAPVPVR</sequence>
<dbReference type="Proteomes" id="UP001589793">
    <property type="component" value="Unassembled WGS sequence"/>
</dbReference>
<dbReference type="NCBIfam" id="NF005762">
    <property type="entry name" value="PRK07589.1"/>
    <property type="match status" value="1"/>
</dbReference>
<dbReference type="RefSeq" id="WP_376982243.1">
    <property type="nucleotide sequence ID" value="NZ_JBHLSV010000022.1"/>
</dbReference>
<protein>
    <submittedName>
        <fullName evidence="1">Ornithine cyclodeaminase</fullName>
    </submittedName>
</protein>
<name>A0ABV6REX4_9MICO</name>
<comment type="caution">
    <text evidence="1">The sequence shown here is derived from an EMBL/GenBank/DDBJ whole genome shotgun (WGS) entry which is preliminary data.</text>
</comment>
<dbReference type="InterPro" id="IPR003462">
    <property type="entry name" value="ODC_Mu_crystall"/>
</dbReference>
<dbReference type="PANTHER" id="PTHR13812">
    <property type="entry name" value="KETIMINE REDUCTASE MU-CRYSTALLIN"/>
    <property type="match status" value="1"/>
</dbReference>
<evidence type="ECO:0000313" key="2">
    <source>
        <dbReference type="Proteomes" id="UP001589793"/>
    </source>
</evidence>
<dbReference type="Gene3D" id="3.40.50.720">
    <property type="entry name" value="NAD(P)-binding Rossmann-like Domain"/>
    <property type="match status" value="1"/>
</dbReference>
<proteinExistence type="predicted"/>
<dbReference type="PANTHER" id="PTHR13812:SF19">
    <property type="entry name" value="KETIMINE REDUCTASE MU-CRYSTALLIN"/>
    <property type="match status" value="1"/>
</dbReference>
<keyword evidence="2" id="KW-1185">Reference proteome</keyword>
<dbReference type="Pfam" id="PF02423">
    <property type="entry name" value="OCD_Mu_crystall"/>
    <property type="match status" value="1"/>
</dbReference>
<organism evidence="1 2">
    <name type="scientific">Brachybacterium hainanense</name>
    <dbReference type="NCBI Taxonomy" id="1541174"/>
    <lineage>
        <taxon>Bacteria</taxon>
        <taxon>Bacillati</taxon>
        <taxon>Actinomycetota</taxon>
        <taxon>Actinomycetes</taxon>
        <taxon>Micrococcales</taxon>
        <taxon>Dermabacteraceae</taxon>
        <taxon>Brachybacterium</taxon>
    </lineage>
</organism>